<feature type="transmembrane region" description="Helical" evidence="7">
    <location>
        <begin position="523"/>
        <end position="545"/>
    </location>
</feature>
<protein>
    <recommendedName>
        <fullName evidence="8">Major facilitator superfamily (MFS) profile domain-containing protein</fullName>
    </recommendedName>
</protein>
<gene>
    <name evidence="9" type="ORF">IWW39_001336</name>
</gene>
<dbReference type="Gene3D" id="1.20.1720.10">
    <property type="entry name" value="Multidrug resistance protein D"/>
    <property type="match status" value="1"/>
</dbReference>
<feature type="transmembrane region" description="Helical" evidence="7">
    <location>
        <begin position="753"/>
        <end position="777"/>
    </location>
</feature>
<feature type="region of interest" description="Disordered" evidence="6">
    <location>
        <begin position="1"/>
        <end position="22"/>
    </location>
</feature>
<sequence>MASDTHTSASAEGTQQDKGSPVRASLLVRTAADFERNRGHNLLGQPQWPLWKTLLTFVGLSLVMYMVCAAETSFNQIIGNIKKEFGTDVFAQWMSASFLLTCVMVQPIWVKLAERFGRQWPLFISTLIFMLFSVMVAASKDMVVMCVGRAFQGVGGAGMMPLSLVVLTDILTPGQRGFYMGLLGAVIILGKWTGPIVGAAFLERSTWRWVGYMNLPIGAVALAILCFTLRDLPTPPGRIGRKIREFDYLGTVFWLGGSLMILLALSWGGNEHPWSSVFIACLFAFGLVAILIFGVIEGKFAKWPIIPLRLLVQPRVLLTIVVSFFIGICMYGMIMFVPIYYVMVLADGALDSTKRILWCVLGGCIGAIVAGSLVSIRGRVFYREWAVFGAALMAIGYGLMYTWPRDPAESAKHAGFQVLVGLGLGFCMQQVLLASQAGLPANEISTVTTLIDYARTLGGMIGLVVGEVILKEKMFATVQESLSFLPGIPSLEGQDVVVLQSYAPLLSKMPSISEPIYKGVVNALRLVFVVDVPFAAMACLLCLFIGSIPLHHILPVNNAEEVPKGLVDLHGEEEAYVASAERRVMSISEFQQDQAKLVRFRSPGDTDYERNRVYNLLGQAQWTLGKAVLTFVGLSLVMFMVCGAETMFNVILDDLKRDFDTEIFAQWLAVSFLLPCVMLQPIWVKLAEKFGRQWPLFSSILIFMAFSTMVGASNSMIALCVGRALQGVGGAGMMPLALVVLTDVMTPDQRGVFMGGLGAVTILATWASPVIGAALFAGGGWRWVGYMNLPIGAVALAILYFTLRDLPTPPGRVVRKLREFDYLGTVFWLGGSTMILLALSWGGNEHPWGSSVIVCLFVFGFVVIAGFGVIEGRFAKWPIIPLHLLARARTLLTIVASFFIGLCMYGMVIFVPMYYQMILGQKSLPAVRHIMWFTLGGCLGSIVAGSLVSFRGRVYYREWAVFGTALMTVGYVLMYTWPRDPMETTKHAGFQVITGLGLGFCMQQVLLASQAGLPANEISTVTTLIDYARTLGGMIGLVVGEVILKERLAITVRESFSAFLDFMPAGGAGQESVAIGSLSPLISLLPQSMSEPLYLGIVKALHLVFVVDVPFAGLACIMCLFIANVPLHHILPVSSTEEIPEGLADVYRDESRLSLVNENTWEMEQIR</sequence>
<feature type="transmembrane region" description="Helical" evidence="7">
    <location>
        <begin position="696"/>
        <end position="718"/>
    </location>
</feature>
<keyword evidence="3 7" id="KW-0812">Transmembrane</keyword>
<evidence type="ECO:0000313" key="10">
    <source>
        <dbReference type="Proteomes" id="UP001151516"/>
    </source>
</evidence>
<comment type="subcellular location">
    <subcellularLocation>
        <location evidence="1">Endomembrane system</location>
        <topology evidence="1">Multi-pass membrane protein</topology>
    </subcellularLocation>
</comment>
<evidence type="ECO:0000256" key="6">
    <source>
        <dbReference type="SAM" id="MobiDB-lite"/>
    </source>
</evidence>
<feature type="transmembrane region" description="Helical" evidence="7">
    <location>
        <begin position="783"/>
        <end position="801"/>
    </location>
</feature>
<dbReference type="Pfam" id="PF07690">
    <property type="entry name" value="MFS_1"/>
    <property type="match status" value="2"/>
</dbReference>
<feature type="transmembrane region" description="Helical" evidence="7">
    <location>
        <begin position="891"/>
        <end position="915"/>
    </location>
</feature>
<dbReference type="GO" id="GO:0022857">
    <property type="term" value="F:transmembrane transporter activity"/>
    <property type="evidence" value="ECO:0007669"/>
    <property type="project" value="InterPro"/>
</dbReference>
<feature type="transmembrane region" description="Helical" evidence="7">
    <location>
        <begin position="54"/>
        <end position="78"/>
    </location>
</feature>
<feature type="transmembrane region" description="Helical" evidence="7">
    <location>
        <begin position="355"/>
        <end position="373"/>
    </location>
</feature>
<dbReference type="GO" id="GO:0005886">
    <property type="term" value="C:plasma membrane"/>
    <property type="evidence" value="ECO:0007669"/>
    <property type="project" value="TreeGrafter"/>
</dbReference>
<dbReference type="Gene3D" id="1.20.1250.20">
    <property type="entry name" value="MFS general substrate transporter like domains"/>
    <property type="match status" value="2"/>
</dbReference>
<feature type="transmembrane region" description="Helical" evidence="7">
    <location>
        <begin position="207"/>
        <end position="227"/>
    </location>
</feature>
<comment type="caution">
    <text evidence="9">The sequence shown here is derived from an EMBL/GenBank/DDBJ whole genome shotgun (WGS) entry which is preliminary data.</text>
</comment>
<feature type="transmembrane region" description="Helical" evidence="7">
    <location>
        <begin position="274"/>
        <end position="296"/>
    </location>
</feature>
<keyword evidence="4 7" id="KW-1133">Transmembrane helix</keyword>
<feature type="transmembrane region" description="Helical" evidence="7">
    <location>
        <begin position="627"/>
        <end position="652"/>
    </location>
</feature>
<feature type="transmembrane region" description="Helical" evidence="7">
    <location>
        <begin position="248"/>
        <end position="268"/>
    </location>
</feature>
<keyword evidence="10" id="KW-1185">Reference proteome</keyword>
<feature type="transmembrane region" description="Helical" evidence="7">
    <location>
        <begin position="1100"/>
        <end position="1123"/>
    </location>
</feature>
<dbReference type="PANTHER" id="PTHR23501:SF191">
    <property type="entry name" value="VACUOLAR BASIC AMINO ACID TRANSPORTER 4"/>
    <property type="match status" value="1"/>
</dbReference>
<dbReference type="AlphaFoldDB" id="A0A9W8GM28"/>
<dbReference type="GO" id="GO:0012505">
    <property type="term" value="C:endomembrane system"/>
    <property type="evidence" value="ECO:0007669"/>
    <property type="project" value="UniProtKB-SubCell"/>
</dbReference>
<feature type="domain" description="Major facilitator superfamily (MFS) profile" evidence="8">
    <location>
        <begin position="54"/>
        <end position="550"/>
    </location>
</feature>
<evidence type="ECO:0000256" key="7">
    <source>
        <dbReference type="SAM" id="Phobius"/>
    </source>
</evidence>
<keyword evidence="5 7" id="KW-0472">Membrane</keyword>
<feature type="transmembrane region" description="Helical" evidence="7">
    <location>
        <begin position="178"/>
        <end position="201"/>
    </location>
</feature>
<organism evidence="9 10">
    <name type="scientific">Coemansia spiralis</name>
    <dbReference type="NCBI Taxonomy" id="417178"/>
    <lineage>
        <taxon>Eukaryota</taxon>
        <taxon>Fungi</taxon>
        <taxon>Fungi incertae sedis</taxon>
        <taxon>Zoopagomycota</taxon>
        <taxon>Kickxellomycotina</taxon>
        <taxon>Kickxellomycetes</taxon>
        <taxon>Kickxellales</taxon>
        <taxon>Kickxellaceae</taxon>
        <taxon>Coemansia</taxon>
    </lineage>
</organism>
<dbReference type="SUPFAM" id="SSF103473">
    <property type="entry name" value="MFS general substrate transporter"/>
    <property type="match status" value="2"/>
</dbReference>
<feature type="transmembrane region" description="Helical" evidence="7">
    <location>
        <begin position="150"/>
        <end position="171"/>
    </location>
</feature>
<dbReference type="InterPro" id="IPR020846">
    <property type="entry name" value="MFS_dom"/>
</dbReference>
<feature type="domain" description="Major facilitator superfamily (MFS) profile" evidence="8">
    <location>
        <begin position="630"/>
        <end position="1091"/>
    </location>
</feature>
<evidence type="ECO:0000313" key="9">
    <source>
        <dbReference type="EMBL" id="KAJ2689630.1"/>
    </source>
</evidence>
<dbReference type="InterPro" id="IPR036259">
    <property type="entry name" value="MFS_trans_sf"/>
</dbReference>
<evidence type="ECO:0000256" key="1">
    <source>
        <dbReference type="ARBA" id="ARBA00004127"/>
    </source>
</evidence>
<keyword evidence="2" id="KW-0813">Transport</keyword>
<feature type="transmembrane region" description="Helical" evidence="7">
    <location>
        <begin position="90"/>
        <end position="110"/>
    </location>
</feature>
<feature type="transmembrane region" description="Helical" evidence="7">
    <location>
        <begin position="848"/>
        <end position="870"/>
    </location>
</feature>
<evidence type="ECO:0000256" key="2">
    <source>
        <dbReference type="ARBA" id="ARBA00022448"/>
    </source>
</evidence>
<feature type="transmembrane region" description="Helical" evidence="7">
    <location>
        <begin position="316"/>
        <end position="343"/>
    </location>
</feature>
<proteinExistence type="predicted"/>
<evidence type="ECO:0000256" key="3">
    <source>
        <dbReference type="ARBA" id="ARBA00022692"/>
    </source>
</evidence>
<dbReference type="PROSITE" id="PS50850">
    <property type="entry name" value="MFS"/>
    <property type="match status" value="2"/>
</dbReference>
<feature type="transmembrane region" description="Helical" evidence="7">
    <location>
        <begin position="385"/>
        <end position="403"/>
    </location>
</feature>
<feature type="transmembrane region" description="Helical" evidence="7">
    <location>
        <begin position="822"/>
        <end position="842"/>
    </location>
</feature>
<feature type="transmembrane region" description="Helical" evidence="7">
    <location>
        <begin position="664"/>
        <end position="684"/>
    </location>
</feature>
<evidence type="ECO:0000256" key="5">
    <source>
        <dbReference type="ARBA" id="ARBA00023136"/>
    </source>
</evidence>
<dbReference type="PANTHER" id="PTHR23501">
    <property type="entry name" value="MAJOR FACILITATOR SUPERFAMILY"/>
    <property type="match status" value="1"/>
</dbReference>
<evidence type="ECO:0000256" key="4">
    <source>
        <dbReference type="ARBA" id="ARBA00022989"/>
    </source>
</evidence>
<accession>A0A9W8GM28</accession>
<reference evidence="9" key="1">
    <citation type="submission" date="2022-07" db="EMBL/GenBank/DDBJ databases">
        <title>Phylogenomic reconstructions and comparative analyses of Kickxellomycotina fungi.</title>
        <authorList>
            <person name="Reynolds N.K."/>
            <person name="Stajich J.E."/>
            <person name="Barry K."/>
            <person name="Grigoriev I.V."/>
            <person name="Crous P."/>
            <person name="Smith M.E."/>
        </authorList>
    </citation>
    <scope>NUCLEOTIDE SEQUENCE</scope>
    <source>
        <strain evidence="9">CBS 109367</strain>
    </source>
</reference>
<dbReference type="InterPro" id="IPR011701">
    <property type="entry name" value="MFS"/>
</dbReference>
<evidence type="ECO:0000259" key="8">
    <source>
        <dbReference type="PROSITE" id="PS50850"/>
    </source>
</evidence>
<feature type="transmembrane region" description="Helical" evidence="7">
    <location>
        <begin position="122"/>
        <end position="138"/>
    </location>
</feature>
<feature type="transmembrane region" description="Helical" evidence="7">
    <location>
        <begin position="959"/>
        <end position="977"/>
    </location>
</feature>
<name>A0A9W8GM28_9FUNG</name>
<dbReference type="OrthoDB" id="4139357at2759"/>
<feature type="compositionally biased region" description="Polar residues" evidence="6">
    <location>
        <begin position="1"/>
        <end position="18"/>
    </location>
</feature>
<feature type="transmembrane region" description="Helical" evidence="7">
    <location>
        <begin position="930"/>
        <end position="950"/>
    </location>
</feature>
<dbReference type="EMBL" id="JANBTX010000022">
    <property type="protein sequence ID" value="KAJ2689630.1"/>
    <property type="molecule type" value="Genomic_DNA"/>
</dbReference>
<dbReference type="Proteomes" id="UP001151516">
    <property type="component" value="Unassembled WGS sequence"/>
</dbReference>